<evidence type="ECO:0000256" key="2">
    <source>
        <dbReference type="ARBA" id="ARBA00023235"/>
    </source>
</evidence>
<gene>
    <name evidence="5" type="primary">rsuA</name>
    <name evidence="5" type="ORF">BWY73_01200</name>
</gene>
<dbReference type="InterPro" id="IPR006145">
    <property type="entry name" value="PsdUridine_synth_RsuA/RluA"/>
</dbReference>
<dbReference type="InterPro" id="IPR020103">
    <property type="entry name" value="PsdUridine_synth_cat_dom_sf"/>
</dbReference>
<reference evidence="5" key="1">
    <citation type="submission" date="2017-02" db="EMBL/GenBank/DDBJ databases">
        <title>Delving into the versatile metabolic prowess of the omnipresent phylum Bacteroidetes.</title>
        <authorList>
            <person name="Nobu M.K."/>
            <person name="Mei R."/>
            <person name="Narihiro T."/>
            <person name="Kuroda K."/>
            <person name="Liu W.-T."/>
        </authorList>
    </citation>
    <scope>NUCLEOTIDE SEQUENCE</scope>
    <source>
        <strain evidence="5">ADurb.Bin417</strain>
    </source>
</reference>
<evidence type="ECO:0000256" key="1">
    <source>
        <dbReference type="ARBA" id="ARBA00008348"/>
    </source>
</evidence>
<dbReference type="GO" id="GO:0003723">
    <property type="term" value="F:RNA binding"/>
    <property type="evidence" value="ECO:0007669"/>
    <property type="project" value="InterPro"/>
</dbReference>
<dbReference type="NCBIfam" id="TIGR00093">
    <property type="entry name" value="pseudouridine synthase"/>
    <property type="match status" value="1"/>
</dbReference>
<proteinExistence type="inferred from homology"/>
<dbReference type="GO" id="GO:0001522">
    <property type="term" value="P:pseudouridine synthesis"/>
    <property type="evidence" value="ECO:0007669"/>
    <property type="project" value="InterPro"/>
</dbReference>
<dbReference type="Gene3D" id="3.30.70.580">
    <property type="entry name" value="Pseudouridine synthase I, catalytic domain, N-terminal subdomain"/>
    <property type="match status" value="1"/>
</dbReference>
<sequence length="154" mass="16855">MTALVPAELGRLYPVGRLDRESTGLVILTNDGDLAERLTHPRYGVEKEYRVVVAPPVEPGDLARLRSGVFDEGERLRAAGARLTGPAAGGKSELSLILKEGRKREIRRLFAQLGRRVIELERVRIGTVRLGRLPAGRWRSLTPAELAGLGAGRE</sequence>
<dbReference type="AlphaFoldDB" id="A0A1V5MCS9"/>
<keyword evidence="2 3" id="KW-0413">Isomerase</keyword>
<dbReference type="InterPro" id="IPR050343">
    <property type="entry name" value="RsuA_PseudoU_synthase"/>
</dbReference>
<dbReference type="Gene3D" id="3.30.70.1560">
    <property type="entry name" value="Alpha-L RNA-binding motif"/>
    <property type="match status" value="1"/>
</dbReference>
<evidence type="ECO:0000259" key="4">
    <source>
        <dbReference type="Pfam" id="PF00849"/>
    </source>
</evidence>
<dbReference type="GO" id="GO:0140098">
    <property type="term" value="F:catalytic activity, acting on RNA"/>
    <property type="evidence" value="ECO:0007669"/>
    <property type="project" value="UniProtKB-ARBA"/>
</dbReference>
<dbReference type="GO" id="GO:0009982">
    <property type="term" value="F:pseudouridine synthase activity"/>
    <property type="evidence" value="ECO:0007669"/>
    <property type="project" value="InterPro"/>
</dbReference>
<organism evidence="5">
    <name type="scientific">candidate division TA06 bacterium ADurb.Bin417</name>
    <dbReference type="NCBI Taxonomy" id="1852828"/>
    <lineage>
        <taxon>Bacteria</taxon>
        <taxon>Bacteria division TA06</taxon>
    </lineage>
</organism>
<evidence type="ECO:0000313" key="5">
    <source>
        <dbReference type="EMBL" id="OPZ91009.1"/>
    </source>
</evidence>
<dbReference type="Pfam" id="PF00849">
    <property type="entry name" value="PseudoU_synth_2"/>
    <property type="match status" value="1"/>
</dbReference>
<dbReference type="EC" id="5.4.99.-" evidence="3"/>
<dbReference type="InterPro" id="IPR000748">
    <property type="entry name" value="PsdUridine_synth_RsuA/RluB/E/F"/>
</dbReference>
<evidence type="ECO:0000256" key="3">
    <source>
        <dbReference type="RuleBase" id="RU003887"/>
    </source>
</evidence>
<dbReference type="SUPFAM" id="SSF55120">
    <property type="entry name" value="Pseudouridine synthase"/>
    <property type="match status" value="1"/>
</dbReference>
<dbReference type="Proteomes" id="UP000485484">
    <property type="component" value="Unassembled WGS sequence"/>
</dbReference>
<dbReference type="PANTHER" id="PTHR47683">
    <property type="entry name" value="PSEUDOURIDINE SYNTHASE FAMILY PROTEIN-RELATED"/>
    <property type="match status" value="1"/>
</dbReference>
<accession>A0A1V5MCS9</accession>
<feature type="domain" description="Pseudouridine synthase RsuA/RluA-like" evidence="4">
    <location>
        <begin position="10"/>
        <end position="112"/>
    </location>
</feature>
<comment type="caution">
    <text evidence="5">The sequence shown here is derived from an EMBL/GenBank/DDBJ whole genome shotgun (WGS) entry which is preliminary data.</text>
</comment>
<dbReference type="InterPro" id="IPR042092">
    <property type="entry name" value="PsdUridine_s_RsuA/RluB/E/F_cat"/>
</dbReference>
<dbReference type="GO" id="GO:0006364">
    <property type="term" value="P:rRNA processing"/>
    <property type="evidence" value="ECO:0007669"/>
    <property type="project" value="UniProtKB-ARBA"/>
</dbReference>
<dbReference type="InterPro" id="IPR020094">
    <property type="entry name" value="TruA/RsuA/RluB/E/F_N"/>
</dbReference>
<comment type="similarity">
    <text evidence="1 3">Belongs to the pseudouridine synthase RsuA family.</text>
</comment>
<dbReference type="InterPro" id="IPR018496">
    <property type="entry name" value="PsdUridine_synth_RsuA/RluB_CS"/>
</dbReference>
<dbReference type="PROSITE" id="PS01149">
    <property type="entry name" value="PSI_RSU"/>
    <property type="match status" value="1"/>
</dbReference>
<name>A0A1V5MCS9_UNCT6</name>
<dbReference type="PANTHER" id="PTHR47683:SF2">
    <property type="entry name" value="RNA-BINDING S4 DOMAIN-CONTAINING PROTEIN"/>
    <property type="match status" value="1"/>
</dbReference>
<protein>
    <recommendedName>
        <fullName evidence="3">Pseudouridine synthase</fullName>
        <ecNumber evidence="3">5.4.99.-</ecNumber>
    </recommendedName>
</protein>
<dbReference type="EMBL" id="MWAK01000211">
    <property type="protein sequence ID" value="OPZ91009.1"/>
    <property type="molecule type" value="Genomic_DNA"/>
</dbReference>